<reference evidence="1 2" key="1">
    <citation type="submission" date="2017-05" db="EMBL/GenBank/DDBJ databases">
        <title>Genome of assembly of the Bengalese finch, Lonchura striata domestica.</title>
        <authorList>
            <person name="Colquitt B.M."/>
            <person name="Brainard M.S."/>
        </authorList>
    </citation>
    <scope>NUCLEOTIDE SEQUENCE [LARGE SCALE GENOMIC DNA]</scope>
    <source>
        <strain evidence="1">White83orange57</strain>
    </source>
</reference>
<gene>
    <name evidence="1" type="ORF">RLOC_00006289</name>
</gene>
<proteinExistence type="predicted"/>
<sequence>MLRAMPGSELRTRS</sequence>
<dbReference type="Proteomes" id="UP000197619">
    <property type="component" value="Unassembled WGS sequence"/>
</dbReference>
<name>A0A218UC05_9PASE</name>
<organism evidence="1 2">
    <name type="scientific">Lonchura striata</name>
    <name type="common">white-rumped munia</name>
    <dbReference type="NCBI Taxonomy" id="40157"/>
    <lineage>
        <taxon>Eukaryota</taxon>
        <taxon>Metazoa</taxon>
        <taxon>Chordata</taxon>
        <taxon>Craniata</taxon>
        <taxon>Vertebrata</taxon>
        <taxon>Euteleostomi</taxon>
        <taxon>Archelosauria</taxon>
        <taxon>Archosauria</taxon>
        <taxon>Dinosauria</taxon>
        <taxon>Saurischia</taxon>
        <taxon>Theropoda</taxon>
        <taxon>Coelurosauria</taxon>
        <taxon>Aves</taxon>
        <taxon>Neognathae</taxon>
        <taxon>Neoaves</taxon>
        <taxon>Telluraves</taxon>
        <taxon>Australaves</taxon>
        <taxon>Passeriformes</taxon>
        <taxon>Passeroidea</taxon>
        <taxon>Estrildidae</taxon>
        <taxon>Estrildinae</taxon>
        <taxon>Lonchura</taxon>
    </lineage>
</organism>
<accession>A0A218UC05</accession>
<keyword evidence="2" id="KW-1185">Reference proteome</keyword>
<dbReference type="EMBL" id="MUZQ01000478">
    <property type="protein sequence ID" value="OWK51010.1"/>
    <property type="molecule type" value="Genomic_DNA"/>
</dbReference>
<evidence type="ECO:0000313" key="1">
    <source>
        <dbReference type="EMBL" id="OWK51010.1"/>
    </source>
</evidence>
<evidence type="ECO:0000313" key="2">
    <source>
        <dbReference type="Proteomes" id="UP000197619"/>
    </source>
</evidence>
<comment type="caution">
    <text evidence="1">The sequence shown here is derived from an EMBL/GenBank/DDBJ whole genome shotgun (WGS) entry which is preliminary data.</text>
</comment>
<protein>
    <submittedName>
        <fullName evidence="1">Uncharacterized protein</fullName>
    </submittedName>
</protein>